<dbReference type="VEuPathDB" id="FungiDB:PTTG_26175"/>
<dbReference type="EMBL" id="ADAS02000016">
    <property type="protein sequence ID" value="OAV96878.1"/>
    <property type="molecule type" value="Genomic_DNA"/>
</dbReference>
<evidence type="ECO:0000313" key="4">
    <source>
        <dbReference type="Proteomes" id="UP000005240"/>
    </source>
</evidence>
<reference evidence="3 4" key="3">
    <citation type="journal article" date="2017" name="G3 (Bethesda)">
        <title>Comparative analysis highlights variable genome content of wheat rusts and divergence of the mating loci.</title>
        <authorList>
            <person name="Cuomo C.A."/>
            <person name="Bakkeren G."/>
            <person name="Khalil H.B."/>
            <person name="Panwar V."/>
            <person name="Joly D."/>
            <person name="Linning R."/>
            <person name="Sakthikumar S."/>
            <person name="Song X."/>
            <person name="Adiconis X."/>
            <person name="Fan L."/>
            <person name="Goldberg J.M."/>
            <person name="Levin J.Z."/>
            <person name="Young S."/>
            <person name="Zeng Q."/>
            <person name="Anikster Y."/>
            <person name="Bruce M."/>
            <person name="Wang M."/>
            <person name="Yin C."/>
            <person name="McCallum B."/>
            <person name="Szabo L.J."/>
            <person name="Hulbert S."/>
            <person name="Chen X."/>
            <person name="Fellers J.P."/>
        </authorList>
    </citation>
    <scope>NUCLEOTIDE SEQUENCE</scope>
    <source>
        <strain evidence="4">Isolate 1-1 / race 1 (BBBD)</strain>
        <strain evidence="3">isolate 1-1 / race 1 (BBBD)</strain>
    </source>
</reference>
<feature type="region of interest" description="Disordered" evidence="1">
    <location>
        <begin position="184"/>
        <end position="224"/>
    </location>
</feature>
<dbReference type="AlphaFoldDB" id="A0A180GWZ8"/>
<organism evidence="2">
    <name type="scientific">Puccinia triticina (isolate 1-1 / race 1 (BBBD))</name>
    <name type="common">Brown leaf rust fungus</name>
    <dbReference type="NCBI Taxonomy" id="630390"/>
    <lineage>
        <taxon>Eukaryota</taxon>
        <taxon>Fungi</taxon>
        <taxon>Dikarya</taxon>
        <taxon>Basidiomycota</taxon>
        <taxon>Pucciniomycotina</taxon>
        <taxon>Pucciniomycetes</taxon>
        <taxon>Pucciniales</taxon>
        <taxon>Pucciniaceae</taxon>
        <taxon>Puccinia</taxon>
    </lineage>
</organism>
<proteinExistence type="predicted"/>
<evidence type="ECO:0000256" key="1">
    <source>
        <dbReference type="SAM" id="MobiDB-lite"/>
    </source>
</evidence>
<dbReference type="Proteomes" id="UP000005240">
    <property type="component" value="Unassembled WGS sequence"/>
</dbReference>
<dbReference type="EnsemblFungi" id="PTTG_26175-t43_1">
    <property type="protein sequence ID" value="PTTG_26175-t43_1-p1"/>
    <property type="gene ID" value="PTTG_26175"/>
</dbReference>
<accession>A0A180GWZ8</accession>
<reference evidence="2" key="2">
    <citation type="submission" date="2016-05" db="EMBL/GenBank/DDBJ databases">
        <title>Comparative analysis highlights variable genome content of wheat rusts and divergence of the mating loci.</title>
        <authorList>
            <person name="Cuomo C.A."/>
            <person name="Bakkeren G."/>
            <person name="Szabo L."/>
            <person name="Khalil H."/>
            <person name="Joly D."/>
            <person name="Goldberg J."/>
            <person name="Young S."/>
            <person name="Zeng Q."/>
            <person name="Fellers J."/>
        </authorList>
    </citation>
    <scope>NUCLEOTIDE SEQUENCE [LARGE SCALE GENOMIC DNA]</scope>
    <source>
        <strain evidence="2">1-1 BBBD Race 1</strain>
    </source>
</reference>
<feature type="compositionally biased region" description="Polar residues" evidence="1">
    <location>
        <begin position="214"/>
        <end position="224"/>
    </location>
</feature>
<feature type="compositionally biased region" description="Polar residues" evidence="1">
    <location>
        <begin position="184"/>
        <end position="194"/>
    </location>
</feature>
<feature type="compositionally biased region" description="Pro residues" evidence="1">
    <location>
        <begin position="198"/>
        <end position="207"/>
    </location>
</feature>
<evidence type="ECO:0000313" key="3">
    <source>
        <dbReference type="EnsemblFungi" id="PTTG_26175-t43_1-p1"/>
    </source>
</evidence>
<protein>
    <submittedName>
        <fullName evidence="2 3">Uncharacterized protein</fullName>
    </submittedName>
</protein>
<keyword evidence="4" id="KW-1185">Reference proteome</keyword>
<sequence>MDAVDQTIPLLGAHLKSLDAQQLLQWQGIIMKHATYSAKSNAMVTSEADFAQFAGAVMENPLSKVQVKISMNDPGRTAREQQQERAQQDTLAMSYGPEDTRLALERAQARLALNPRADVNAARRLSILADLTRHLIAKYGGNAESRASRIRRTRTGRSEWAAIVYTPGVGPFCTTPLGSILTTPPGVPNSSSRTCGFPPLPTSPPNKLPASAATDMTKQQVGLQ</sequence>
<reference evidence="3" key="4">
    <citation type="submission" date="2025-05" db="UniProtKB">
        <authorList>
            <consortium name="EnsemblFungi"/>
        </authorList>
    </citation>
    <scope>IDENTIFICATION</scope>
    <source>
        <strain evidence="3">isolate 1-1 / race 1 (BBBD)</strain>
    </source>
</reference>
<evidence type="ECO:0000313" key="2">
    <source>
        <dbReference type="EMBL" id="OAV96878.1"/>
    </source>
</evidence>
<name>A0A180GWZ8_PUCT1</name>
<reference evidence="2" key="1">
    <citation type="submission" date="2009-11" db="EMBL/GenBank/DDBJ databases">
        <authorList>
            <consortium name="The Broad Institute Genome Sequencing Platform"/>
            <person name="Ward D."/>
            <person name="Feldgarden M."/>
            <person name="Earl A."/>
            <person name="Young S.K."/>
            <person name="Zeng Q."/>
            <person name="Koehrsen M."/>
            <person name="Alvarado L."/>
            <person name="Berlin A."/>
            <person name="Bochicchio J."/>
            <person name="Borenstein D."/>
            <person name="Chapman S.B."/>
            <person name="Chen Z."/>
            <person name="Engels R."/>
            <person name="Freedman E."/>
            <person name="Gellesch M."/>
            <person name="Goldberg J."/>
            <person name="Griggs A."/>
            <person name="Gujja S."/>
            <person name="Heilman E."/>
            <person name="Heiman D."/>
            <person name="Hepburn T."/>
            <person name="Howarth C."/>
            <person name="Jen D."/>
            <person name="Larson L."/>
            <person name="Lewis B."/>
            <person name="Mehta T."/>
            <person name="Park D."/>
            <person name="Pearson M."/>
            <person name="Roberts A."/>
            <person name="Saif S."/>
            <person name="Shea T."/>
            <person name="Shenoy N."/>
            <person name="Sisk P."/>
            <person name="Stolte C."/>
            <person name="Sykes S."/>
            <person name="Thomson T."/>
            <person name="Walk T."/>
            <person name="White J."/>
            <person name="Yandava C."/>
            <person name="Izard J."/>
            <person name="Baranova O.V."/>
            <person name="Blanton J.M."/>
            <person name="Tanner A.C."/>
            <person name="Dewhirst F.E."/>
            <person name="Haas B."/>
            <person name="Nusbaum C."/>
            <person name="Birren B."/>
        </authorList>
    </citation>
    <scope>NUCLEOTIDE SEQUENCE [LARGE SCALE GENOMIC DNA]</scope>
    <source>
        <strain evidence="2">1-1 BBBD Race 1</strain>
    </source>
</reference>
<gene>
    <name evidence="2" type="ORF">PTTG_26175</name>
</gene>